<protein>
    <submittedName>
        <fullName evidence="2">DUF4960 domain-containing protein</fullName>
    </submittedName>
</protein>
<gene>
    <name evidence="2" type="ORF">H8744_10630</name>
</gene>
<comment type="caution">
    <text evidence="2">The sequence shown here is derived from an EMBL/GenBank/DDBJ whole genome shotgun (WGS) entry which is preliminary data.</text>
</comment>
<dbReference type="Pfam" id="PF16324">
    <property type="entry name" value="DUF4960"/>
    <property type="match status" value="1"/>
</dbReference>
<proteinExistence type="predicted"/>
<organism evidence="2 3">
    <name type="scientific">Jilunia laotingensis</name>
    <dbReference type="NCBI Taxonomy" id="2763675"/>
    <lineage>
        <taxon>Bacteria</taxon>
        <taxon>Pseudomonadati</taxon>
        <taxon>Bacteroidota</taxon>
        <taxon>Bacteroidia</taxon>
        <taxon>Bacteroidales</taxon>
        <taxon>Bacteroidaceae</taxon>
        <taxon>Jilunia</taxon>
    </lineage>
</organism>
<feature type="domain" description="DUF4960" evidence="1">
    <location>
        <begin position="139"/>
        <end position="393"/>
    </location>
</feature>
<evidence type="ECO:0000313" key="3">
    <source>
        <dbReference type="Proteomes" id="UP000651085"/>
    </source>
</evidence>
<evidence type="ECO:0000259" key="1">
    <source>
        <dbReference type="Pfam" id="PF16324"/>
    </source>
</evidence>
<accession>A0A926F5D1</accession>
<dbReference type="InterPro" id="IPR032526">
    <property type="entry name" value="DUF4960"/>
</dbReference>
<sequence>MENRINNMKTYLYLLITSLLIVVSSCSDVEYASAPEMAKVSNLQCAVDGRNVILSWTMPAQAEVAGVNIQCNNDAPVILEGVVNTYTFERVALNKELAFTVKVNYTDGKVSEGETVRTTVEGMATGKVGYLIAYDKPEDIEDDDEQASARWFQANYPTGEILTPSMITSIDLSEFAVIWIHIDRVGIGLGWDRLPATLISDEVMAALVQYYKEGGNLFLCNHATQLILPLGRLADNRAPGIFGDGEGGTGDDIWTINANIGLQYDRSTHAAFQGMSISNQYDDHESFPLIGPGQREDHNCMWDLNSFDFPALYPDAENIVKAFEMENEAVVLATWGHVVDWCCAGMVEFNPTEEYKGRCIAIGLAAYEWNQNTGINAYQSNLELMTNNILTYLQE</sequence>
<dbReference type="Proteomes" id="UP000651085">
    <property type="component" value="Unassembled WGS sequence"/>
</dbReference>
<dbReference type="EMBL" id="JACRTF010000001">
    <property type="protein sequence ID" value="MBC8593691.1"/>
    <property type="molecule type" value="Genomic_DNA"/>
</dbReference>
<dbReference type="PROSITE" id="PS51257">
    <property type="entry name" value="PROKAR_LIPOPROTEIN"/>
    <property type="match status" value="1"/>
</dbReference>
<dbReference type="AlphaFoldDB" id="A0A926F5D1"/>
<keyword evidence="3" id="KW-1185">Reference proteome</keyword>
<reference evidence="2" key="1">
    <citation type="submission" date="2020-08" db="EMBL/GenBank/DDBJ databases">
        <title>Genome public.</title>
        <authorList>
            <person name="Liu C."/>
            <person name="Sun Q."/>
        </authorList>
    </citation>
    <scope>NUCLEOTIDE SEQUENCE</scope>
    <source>
        <strain evidence="2">N12</strain>
    </source>
</reference>
<evidence type="ECO:0000313" key="2">
    <source>
        <dbReference type="EMBL" id="MBC8593691.1"/>
    </source>
</evidence>
<name>A0A926F5D1_9BACT</name>